<evidence type="ECO:0000256" key="1">
    <source>
        <dbReference type="ARBA" id="ARBA00022603"/>
    </source>
</evidence>
<dbReference type="InterPro" id="IPR001537">
    <property type="entry name" value="SpoU_MeTrfase"/>
</dbReference>
<gene>
    <name evidence="4" type="ordered locus">MHLP_00485</name>
</gene>
<reference evidence="5" key="2">
    <citation type="submission" date="2012-07" db="EMBL/GenBank/DDBJ databases">
        <title>Complete genome sequence of 'Candidatus Mycoplasma haemolamae'.</title>
        <authorList>
            <person name="Guimaraes A.M.S."/>
            <person name="Toth B."/>
            <person name="Santos A.P."/>
            <person name="Nascimento N.C."/>
            <person name="Sojka J.E."/>
            <person name="Messick J.B."/>
        </authorList>
    </citation>
    <scope>NUCLEOTIDE SEQUENCE [LARGE SCALE GENOMIC DNA]</scope>
    <source>
        <strain evidence="5">Purdue</strain>
    </source>
</reference>
<keyword evidence="5" id="KW-1185">Reference proteome</keyword>
<reference evidence="4 5" key="1">
    <citation type="journal article" date="2012" name="J. Bacteriol.">
        <title>Genome Sequence of "Candidatus Mycoplasma haemolamae" Strain Purdue, a Red Blood Cell Pathogen of Alpacas (Vicugna pacos) and Llamas (Lama glama).</title>
        <authorList>
            <person name="Guimaraes A.M."/>
            <person name="Toth B."/>
            <person name="Santos A.P."/>
            <person name="do Nascimento N.C."/>
            <person name="Kritchevsky J.E."/>
            <person name="Messick J.B."/>
        </authorList>
    </citation>
    <scope>NUCLEOTIDE SEQUENCE [LARGE SCALE GENOMIC DNA]</scope>
    <source>
        <strain evidence="4 5">Purdue</strain>
    </source>
</reference>
<dbReference type="InterPro" id="IPR029026">
    <property type="entry name" value="tRNA_m1G_MTases_N"/>
</dbReference>
<evidence type="ECO:0000313" key="5">
    <source>
        <dbReference type="Proteomes" id="UP000006502"/>
    </source>
</evidence>
<dbReference type="InterPro" id="IPR004441">
    <property type="entry name" value="rRNA_MeTrfase_TrmH"/>
</dbReference>
<sequence>MKLDKKLVLNGKKSFLELLNQKELSKLIEHVYISSSQSFLISQCEEHNLPYSVKSKSFLSSLKKELNSKYSDVFAVLASKEQLTFPELLKKLSESQEPELIVMADKVQDPYNFGAVIRTCVGAGLNYLVYSTTNNVRLDSTVLKTSQGYAMKLNLIAVPNLTNALEKLKRLGFWSYGSCLSNDSKTYSSVEYSPRSVLVLGNEGQGISRLLESKVDWKISIPLAKEVDSLNVSVAAGILIYEYVRQLNSLKS</sequence>
<dbReference type="EMBL" id="CP003731">
    <property type="protein sequence ID" value="AFO51677.1"/>
    <property type="molecule type" value="Genomic_DNA"/>
</dbReference>
<keyword evidence="2" id="KW-0808">Transferase</keyword>
<dbReference type="PATRIC" id="fig|1212765.3.peg.122"/>
<feature type="domain" description="tRNA/rRNA methyltransferase SpoU type" evidence="3">
    <location>
        <begin position="100"/>
        <end position="241"/>
    </location>
</feature>
<proteinExistence type="predicted"/>
<dbReference type="Pfam" id="PF00588">
    <property type="entry name" value="SpoU_methylase"/>
    <property type="match status" value="1"/>
</dbReference>
<name>I7C591_MYCHA</name>
<dbReference type="NCBIfam" id="TIGR00186">
    <property type="entry name" value="rRNA_methyl_3"/>
    <property type="match status" value="1"/>
</dbReference>
<dbReference type="AlphaFoldDB" id="I7C591"/>
<dbReference type="PANTHER" id="PTHR46429">
    <property type="entry name" value="23S RRNA (GUANOSINE-2'-O-)-METHYLTRANSFERASE RLMB"/>
    <property type="match status" value="1"/>
</dbReference>
<dbReference type="HOGENOM" id="CLU_021322_0_1_14"/>
<dbReference type="GO" id="GO:0006396">
    <property type="term" value="P:RNA processing"/>
    <property type="evidence" value="ECO:0007669"/>
    <property type="project" value="InterPro"/>
</dbReference>
<dbReference type="GO" id="GO:0008173">
    <property type="term" value="F:RNA methyltransferase activity"/>
    <property type="evidence" value="ECO:0007669"/>
    <property type="project" value="InterPro"/>
</dbReference>
<dbReference type="SUPFAM" id="SSF75217">
    <property type="entry name" value="alpha/beta knot"/>
    <property type="match status" value="1"/>
</dbReference>
<dbReference type="GO" id="GO:0003723">
    <property type="term" value="F:RNA binding"/>
    <property type="evidence" value="ECO:0007669"/>
    <property type="project" value="InterPro"/>
</dbReference>
<dbReference type="CDD" id="cd18103">
    <property type="entry name" value="SpoU-like_RlmB"/>
    <property type="match status" value="1"/>
</dbReference>
<dbReference type="InterPro" id="IPR029028">
    <property type="entry name" value="Alpha/beta_knot_MTases"/>
</dbReference>
<accession>I7C591</accession>
<evidence type="ECO:0000313" key="4">
    <source>
        <dbReference type="EMBL" id="AFO51677.1"/>
    </source>
</evidence>
<keyword evidence="1 4" id="KW-0489">Methyltransferase</keyword>
<dbReference type="Gene3D" id="3.40.1280.10">
    <property type="match status" value="1"/>
</dbReference>
<dbReference type="KEGG" id="mhl:MHLP_00485"/>
<evidence type="ECO:0000259" key="3">
    <source>
        <dbReference type="Pfam" id="PF00588"/>
    </source>
</evidence>
<dbReference type="GO" id="GO:0032259">
    <property type="term" value="P:methylation"/>
    <property type="evidence" value="ECO:0007669"/>
    <property type="project" value="UniProtKB-KW"/>
</dbReference>
<organism evidence="4 5">
    <name type="scientific">Mycoplasma haematolamae (strain Purdue)</name>
    <dbReference type="NCBI Taxonomy" id="1212765"/>
    <lineage>
        <taxon>Bacteria</taxon>
        <taxon>Bacillati</taxon>
        <taxon>Mycoplasmatota</taxon>
        <taxon>Mollicutes</taxon>
        <taxon>Mycoplasmataceae</taxon>
        <taxon>Mycoplasma</taxon>
    </lineage>
</organism>
<dbReference type="STRING" id="1212765.MHLP_00485"/>
<dbReference type="GO" id="GO:0005829">
    <property type="term" value="C:cytosol"/>
    <property type="evidence" value="ECO:0007669"/>
    <property type="project" value="TreeGrafter"/>
</dbReference>
<evidence type="ECO:0000256" key="2">
    <source>
        <dbReference type="ARBA" id="ARBA00022679"/>
    </source>
</evidence>
<dbReference type="PANTHER" id="PTHR46429:SF1">
    <property type="entry name" value="23S RRNA (GUANOSINE-2'-O-)-METHYLTRANSFERASE RLMB"/>
    <property type="match status" value="1"/>
</dbReference>
<dbReference type="OrthoDB" id="9794400at2"/>
<dbReference type="Proteomes" id="UP000006502">
    <property type="component" value="Chromosome"/>
</dbReference>
<protein>
    <submittedName>
        <fullName evidence="4">SpoU rRNA methylase family protein</fullName>
    </submittedName>
</protein>